<comment type="caution">
    <text evidence="1">The sequence shown here is derived from an EMBL/GenBank/DDBJ whole genome shotgun (WGS) entry which is preliminary data.</text>
</comment>
<protein>
    <submittedName>
        <fullName evidence="1">Uncharacterized protein</fullName>
    </submittedName>
</protein>
<name>A0A9K3D112_9EUKA</name>
<proteinExistence type="predicted"/>
<accession>A0A9K3D112</accession>
<dbReference type="AlphaFoldDB" id="A0A9K3D112"/>
<gene>
    <name evidence="1" type="ORF">KIPB_007984</name>
</gene>
<evidence type="ECO:0000313" key="1">
    <source>
        <dbReference type="EMBL" id="GIQ86182.1"/>
    </source>
</evidence>
<reference evidence="1 2" key="1">
    <citation type="journal article" date="2018" name="PLoS ONE">
        <title>The draft genome of Kipferlia bialata reveals reductive genome evolution in fornicate parasites.</title>
        <authorList>
            <person name="Tanifuji G."/>
            <person name="Takabayashi S."/>
            <person name="Kume K."/>
            <person name="Takagi M."/>
            <person name="Nakayama T."/>
            <person name="Kamikawa R."/>
            <person name="Inagaki Y."/>
            <person name="Hashimoto T."/>
        </authorList>
    </citation>
    <scope>NUCLEOTIDE SEQUENCE [LARGE SCALE GENOMIC DNA]</scope>
    <source>
        <strain evidence="1">NY0173</strain>
    </source>
</reference>
<dbReference type="Proteomes" id="UP000265618">
    <property type="component" value="Unassembled WGS sequence"/>
</dbReference>
<organism evidence="1 2">
    <name type="scientific">Kipferlia bialata</name>
    <dbReference type="NCBI Taxonomy" id="797122"/>
    <lineage>
        <taxon>Eukaryota</taxon>
        <taxon>Metamonada</taxon>
        <taxon>Carpediemonas-like organisms</taxon>
        <taxon>Kipferlia</taxon>
    </lineage>
</organism>
<sequence length="378" mass="41930">KGQHRFPTLVHDSNFQVWMNCTGLLTHNPVWSVMLMYDVHAAGDPQVDAAVKHAKASALWKKYKPTGKDRSKLDTSTAWMLKNPVGLAWTAIKAIYGLMRNKELLQDNLADAMEVARPIGEGYMSQNEQDRMESAAALSDPATPLATQMAIAVQDNIDFMSGCIKDLGPFGAPQILKGKVAKRFKKHGEDPALIERAVDFNPTQRMNGDIAKLAIEAVTANTASPGLIPLLLSTPWTQTETEGEIVSPYVQGVKVYAFVESLEAKWPQFHTAMHRVMSDWQHRGVCEFDCGKMRLSEDPTSVLSTVVGMLKQVECDEGQGLDWLNLSQEGLAQLTKGEREWAENAQACSDAMNRISAKLKGRKRRSFHRDCAIMRQCG</sequence>
<feature type="non-terminal residue" evidence="1">
    <location>
        <position position="378"/>
    </location>
</feature>
<dbReference type="EMBL" id="BDIP01002366">
    <property type="protein sequence ID" value="GIQ86182.1"/>
    <property type="molecule type" value="Genomic_DNA"/>
</dbReference>
<feature type="non-terminal residue" evidence="1">
    <location>
        <position position="1"/>
    </location>
</feature>
<keyword evidence="2" id="KW-1185">Reference proteome</keyword>
<evidence type="ECO:0000313" key="2">
    <source>
        <dbReference type="Proteomes" id="UP000265618"/>
    </source>
</evidence>